<dbReference type="InterPro" id="IPR008972">
    <property type="entry name" value="Cupredoxin"/>
</dbReference>
<protein>
    <submittedName>
        <fullName evidence="8">Copper resistance protein A</fullName>
    </submittedName>
</protein>
<dbReference type="Pfam" id="PF00394">
    <property type="entry name" value="Cu-oxidase"/>
    <property type="match status" value="1"/>
</dbReference>
<evidence type="ECO:0000256" key="2">
    <source>
        <dbReference type="ARBA" id="ARBA00023002"/>
    </source>
</evidence>
<dbReference type="EMBL" id="LN885086">
    <property type="protein sequence ID" value="CUQ65346.1"/>
    <property type="molecule type" value="Genomic_DNA"/>
</dbReference>
<accession>A0A0S4KUM0</accession>
<feature type="domain" description="Plastocyanin-like" evidence="7">
    <location>
        <begin position="71"/>
        <end position="178"/>
    </location>
</feature>
<dbReference type="Gene3D" id="2.60.40.420">
    <property type="entry name" value="Cupredoxins - blue copper proteins"/>
    <property type="match status" value="3"/>
</dbReference>
<keyword evidence="1" id="KW-0479">Metal-binding</keyword>
<evidence type="ECO:0000259" key="7">
    <source>
        <dbReference type="Pfam" id="PF07732"/>
    </source>
</evidence>
<dbReference type="GO" id="GO:0005507">
    <property type="term" value="F:copper ion binding"/>
    <property type="evidence" value="ECO:0007669"/>
    <property type="project" value="InterPro"/>
</dbReference>
<dbReference type="PROSITE" id="PS00079">
    <property type="entry name" value="MULTICOPPER_OXIDASE1"/>
    <property type="match status" value="2"/>
</dbReference>
<dbReference type="NCBIfam" id="TIGR01480">
    <property type="entry name" value="copper_res_A"/>
    <property type="match status" value="1"/>
</dbReference>
<dbReference type="GO" id="GO:0016491">
    <property type="term" value="F:oxidoreductase activity"/>
    <property type="evidence" value="ECO:0007669"/>
    <property type="project" value="UniProtKB-KW"/>
</dbReference>
<dbReference type="PROSITE" id="PS00080">
    <property type="entry name" value="MULTICOPPER_OXIDASE2"/>
    <property type="match status" value="1"/>
</dbReference>
<dbReference type="InterPro" id="IPR034279">
    <property type="entry name" value="CuRO_3_CopA"/>
</dbReference>
<proteinExistence type="predicted"/>
<dbReference type="KEGG" id="nio:NITINOP_0370"/>
<feature type="domain" description="Plastocyanin-like" evidence="6">
    <location>
        <begin position="503"/>
        <end position="622"/>
    </location>
</feature>
<feature type="region of interest" description="Disordered" evidence="4">
    <location>
        <begin position="357"/>
        <end position="379"/>
    </location>
</feature>
<dbReference type="InterPro" id="IPR001117">
    <property type="entry name" value="Cu-oxidase_2nd"/>
</dbReference>
<dbReference type="Pfam" id="PF07732">
    <property type="entry name" value="Cu-oxidase_3"/>
    <property type="match status" value="1"/>
</dbReference>
<sequence length="630" mass="69863">MRHREEAEEESGGISRRLLLKRAGALGLLAAIPSLLAACAGRASHRGPSAGTQPSVLSGELIDLVIGERSFTVDGRAGTAVTINGTVPGPLLRLQEGQEVTIRVTNHLREPTSIHWHGILLPFEMDGVPGVSFAGIEPGESFTYRFPVQQNGTYWYHSHSGGQELKGMYGPLIIEPREPEPVRSDRDYVVLLSDWSVEEPETILANLKKTSGYYNFQKRTAVEFVSDVRRMGFWPALQDYLLWDWMRMDPTDFADVTGSALIYLLNGLSPSGNWTGLFQPGESVRLRLINAAATTFFDVRVPGLAMRVVQADGQNVQPVTVEELRMGPAETYDVIVRPEEDRAYTIFAEAMDRSGYARGTLAPRPGMSGDLPPRRPRPLRTMDDMGMGMKMEMEGMIMAGMDAGRDEHRSHGMAQARHGSPGHSPDEGHAGHGHGMVAGRALSGGVGMEWVRHGPDDHGTGNQMVAEYARSRLMEPGTGLDQMERRVLVYTDLKRLAPMDDRREPERSIELHLTGHMVRYLWSFDGRKYSEAPAPIPLRDGERLRLVFVNDTMMEHPIHLHGMWMELENGAGEFLPRKHTVIVKPAERLSVAVTVDAPGRWALHCHLLLHMEAGMFRVVEVAGGERNSPS</sequence>
<gene>
    <name evidence="8" type="primary">copA</name>
    <name evidence="8" type="ORF">NITINOP_0370</name>
</gene>
<dbReference type="InterPro" id="IPR011706">
    <property type="entry name" value="Cu-oxidase_C"/>
</dbReference>
<dbReference type="InterPro" id="IPR011707">
    <property type="entry name" value="Cu-oxidase-like_N"/>
</dbReference>
<keyword evidence="2" id="KW-0560">Oxidoreductase</keyword>
<evidence type="ECO:0000313" key="8">
    <source>
        <dbReference type="EMBL" id="CUQ65346.1"/>
    </source>
</evidence>
<dbReference type="PANTHER" id="PTHR11709">
    <property type="entry name" value="MULTI-COPPER OXIDASE"/>
    <property type="match status" value="1"/>
</dbReference>
<dbReference type="Proteomes" id="UP000066284">
    <property type="component" value="Chromosome 1"/>
</dbReference>
<dbReference type="PANTHER" id="PTHR11709:SF394">
    <property type="entry name" value="FI03373P-RELATED"/>
    <property type="match status" value="1"/>
</dbReference>
<dbReference type="InterPro" id="IPR033138">
    <property type="entry name" value="Cu_oxidase_CS"/>
</dbReference>
<dbReference type="SUPFAM" id="SSF49503">
    <property type="entry name" value="Cupredoxins"/>
    <property type="match status" value="3"/>
</dbReference>
<dbReference type="OrthoDB" id="9757546at2"/>
<dbReference type="PROSITE" id="PS51318">
    <property type="entry name" value="TAT"/>
    <property type="match status" value="1"/>
</dbReference>
<dbReference type="CDD" id="cd13896">
    <property type="entry name" value="CuRO_3_CopA"/>
    <property type="match status" value="1"/>
</dbReference>
<evidence type="ECO:0000313" key="9">
    <source>
        <dbReference type="Proteomes" id="UP000066284"/>
    </source>
</evidence>
<dbReference type="InterPro" id="IPR034284">
    <property type="entry name" value="CuRO_1_CopA"/>
</dbReference>
<evidence type="ECO:0000259" key="5">
    <source>
        <dbReference type="Pfam" id="PF00394"/>
    </source>
</evidence>
<name>A0A0S4KUM0_9BACT</name>
<reference evidence="9" key="1">
    <citation type="submission" date="2015-09" db="EMBL/GenBank/DDBJ databases">
        <authorList>
            <person name="Daims H."/>
        </authorList>
    </citation>
    <scope>NUCLEOTIDE SEQUENCE [LARGE SCALE GENOMIC DNA]</scope>
</reference>
<evidence type="ECO:0000256" key="3">
    <source>
        <dbReference type="ARBA" id="ARBA00023008"/>
    </source>
</evidence>
<dbReference type="Pfam" id="PF07731">
    <property type="entry name" value="Cu-oxidase_2"/>
    <property type="match status" value="1"/>
</dbReference>
<dbReference type="InterPro" id="IPR006311">
    <property type="entry name" value="TAT_signal"/>
</dbReference>
<dbReference type="CDD" id="cd13848">
    <property type="entry name" value="CuRO_1_CopA"/>
    <property type="match status" value="1"/>
</dbReference>
<organism evidence="8 9">
    <name type="scientific">Candidatus Nitrospira inopinata</name>
    <dbReference type="NCBI Taxonomy" id="1715989"/>
    <lineage>
        <taxon>Bacteria</taxon>
        <taxon>Pseudomonadati</taxon>
        <taxon>Nitrospirota</taxon>
        <taxon>Nitrospiria</taxon>
        <taxon>Nitrospirales</taxon>
        <taxon>Nitrospiraceae</taxon>
        <taxon>Nitrospira</taxon>
    </lineage>
</organism>
<dbReference type="CDD" id="cd13874">
    <property type="entry name" value="CuRO_2_CopA"/>
    <property type="match status" value="1"/>
</dbReference>
<feature type="domain" description="Plastocyanin-like" evidence="5">
    <location>
        <begin position="262"/>
        <end position="352"/>
    </location>
</feature>
<evidence type="ECO:0000259" key="6">
    <source>
        <dbReference type="Pfam" id="PF07731"/>
    </source>
</evidence>
<evidence type="ECO:0000256" key="4">
    <source>
        <dbReference type="SAM" id="MobiDB-lite"/>
    </source>
</evidence>
<dbReference type="InterPro" id="IPR002355">
    <property type="entry name" value="Cu_oxidase_Cu_BS"/>
</dbReference>
<dbReference type="InterPro" id="IPR034282">
    <property type="entry name" value="CuRO_2_CopA"/>
</dbReference>
<feature type="region of interest" description="Disordered" evidence="4">
    <location>
        <begin position="406"/>
        <end position="438"/>
    </location>
</feature>
<dbReference type="GO" id="GO:0042597">
    <property type="term" value="C:periplasmic space"/>
    <property type="evidence" value="ECO:0007669"/>
    <property type="project" value="InterPro"/>
</dbReference>
<dbReference type="AlphaFoldDB" id="A0A0S4KUM0"/>
<dbReference type="InterPro" id="IPR045087">
    <property type="entry name" value="Cu-oxidase_fam"/>
</dbReference>
<dbReference type="InterPro" id="IPR006376">
    <property type="entry name" value="Cu-R_CopA"/>
</dbReference>
<dbReference type="RefSeq" id="WP_062482485.1">
    <property type="nucleotide sequence ID" value="NZ_LN885086.1"/>
</dbReference>
<dbReference type="STRING" id="1715989.NITINOP_0370"/>
<keyword evidence="9" id="KW-1185">Reference proteome</keyword>
<keyword evidence="3" id="KW-0186">Copper</keyword>
<evidence type="ECO:0000256" key="1">
    <source>
        <dbReference type="ARBA" id="ARBA00022723"/>
    </source>
</evidence>